<accession>A0A2N1M2K0</accession>
<feature type="transmembrane region" description="Helical" evidence="2">
    <location>
        <begin position="153"/>
        <end position="171"/>
    </location>
</feature>
<keyword evidence="2" id="KW-0812">Transmembrane</keyword>
<gene>
    <name evidence="4" type="ORF">RhiirC2_795224</name>
    <name evidence="3" type="ORF">RhiirC2_801220</name>
</gene>
<dbReference type="VEuPathDB" id="FungiDB:RhiirA1_403873"/>
<dbReference type="AlphaFoldDB" id="A0A2N1M2K0"/>
<feature type="region of interest" description="Disordered" evidence="1">
    <location>
        <begin position="92"/>
        <end position="111"/>
    </location>
</feature>
<feature type="region of interest" description="Disordered" evidence="1">
    <location>
        <begin position="23"/>
        <end position="44"/>
    </location>
</feature>
<feature type="compositionally biased region" description="Polar residues" evidence="1">
    <location>
        <begin position="92"/>
        <end position="110"/>
    </location>
</feature>
<evidence type="ECO:0000256" key="1">
    <source>
        <dbReference type="SAM" id="MobiDB-lite"/>
    </source>
</evidence>
<proteinExistence type="predicted"/>
<evidence type="ECO:0000313" key="3">
    <source>
        <dbReference type="EMBL" id="PKK55894.1"/>
    </source>
</evidence>
<evidence type="ECO:0000256" key="2">
    <source>
        <dbReference type="SAM" id="Phobius"/>
    </source>
</evidence>
<keyword evidence="2" id="KW-0472">Membrane</keyword>
<organism evidence="3 5">
    <name type="scientific">Rhizophagus irregularis</name>
    <dbReference type="NCBI Taxonomy" id="588596"/>
    <lineage>
        <taxon>Eukaryota</taxon>
        <taxon>Fungi</taxon>
        <taxon>Fungi incertae sedis</taxon>
        <taxon>Mucoromycota</taxon>
        <taxon>Glomeromycotina</taxon>
        <taxon>Glomeromycetes</taxon>
        <taxon>Glomerales</taxon>
        <taxon>Glomeraceae</taxon>
        <taxon>Rhizophagus</taxon>
    </lineage>
</organism>
<dbReference type="VEuPathDB" id="FungiDB:FUN_022461"/>
<keyword evidence="2" id="KW-1133">Transmembrane helix</keyword>
<evidence type="ECO:0000313" key="5">
    <source>
        <dbReference type="Proteomes" id="UP000233469"/>
    </source>
</evidence>
<feature type="non-terminal residue" evidence="3">
    <location>
        <position position="1"/>
    </location>
</feature>
<dbReference type="Proteomes" id="UP000233469">
    <property type="component" value="Unassembled WGS sequence"/>
</dbReference>
<evidence type="ECO:0000313" key="4">
    <source>
        <dbReference type="EMBL" id="PKK59166.1"/>
    </source>
</evidence>
<sequence>ALSSGRLKLIEANSRLQEIISKKDDEIADLSNPPPPPMNDSSQKLPGWLSDDLRPLVYKLGLEDKVIKLGKEYDKEDILEALQELLPRNEMVSRSQTDTLPNQSVHSQPAHSEKFISREGIAKQLGGAEVVPSPQVMSLADPSRTAPVVKSSLMPYAILALLLIVVIWFVVRKWWNSWKKSNTEYSPNQNYFLSSLGISDAGLYDRRLEVRR</sequence>
<reference evidence="3 5" key="2">
    <citation type="submission" date="2017-10" db="EMBL/GenBank/DDBJ databases">
        <title>Extensive intraspecific genome diversity in a model arbuscular mycorrhizal fungus.</title>
        <authorList>
            <person name="Chen E.C.H."/>
            <person name="Morin E."/>
            <person name="Baudet D."/>
            <person name="Noel J."/>
            <person name="Ndikumana S."/>
            <person name="Charron P."/>
            <person name="St-Onge C."/>
            <person name="Giorgi J."/>
            <person name="Grigoriev I.V."/>
            <person name="Roux C."/>
            <person name="Martin F.M."/>
            <person name="Corradi N."/>
        </authorList>
    </citation>
    <scope>NUCLEOTIDE SEQUENCE [LARGE SCALE GENOMIC DNA]</scope>
    <source>
        <strain evidence="3 5">C2</strain>
    </source>
</reference>
<comment type="caution">
    <text evidence="3">The sequence shown here is derived from an EMBL/GenBank/DDBJ whole genome shotgun (WGS) entry which is preliminary data.</text>
</comment>
<name>A0A2N1M2K0_9GLOM</name>
<dbReference type="EMBL" id="LLXL01006583">
    <property type="protein sequence ID" value="PKK55894.1"/>
    <property type="molecule type" value="Genomic_DNA"/>
</dbReference>
<dbReference type="EMBL" id="LLXL01003187">
    <property type="protein sequence ID" value="PKK59166.1"/>
    <property type="molecule type" value="Genomic_DNA"/>
</dbReference>
<reference evidence="3 5" key="1">
    <citation type="submission" date="2016-04" db="EMBL/GenBank/DDBJ databases">
        <title>Genome analyses suggest a sexual origin of heterokaryosis in a supposedly ancient asexual fungus.</title>
        <authorList>
            <person name="Ropars J."/>
            <person name="Sedzielewska K."/>
            <person name="Noel J."/>
            <person name="Charron P."/>
            <person name="Farinelli L."/>
            <person name="Marton T."/>
            <person name="Kruger M."/>
            <person name="Pelin A."/>
            <person name="Brachmann A."/>
            <person name="Corradi N."/>
        </authorList>
    </citation>
    <scope>NUCLEOTIDE SEQUENCE [LARGE SCALE GENOMIC DNA]</scope>
    <source>
        <strain evidence="3 5">C2</strain>
    </source>
</reference>
<protein>
    <submittedName>
        <fullName evidence="3">Uncharacterized protein</fullName>
    </submittedName>
</protein>